<evidence type="ECO:0000313" key="2">
    <source>
        <dbReference type="Proteomes" id="UP000003240"/>
    </source>
</evidence>
<organism evidence="1 2">
    <name type="scientific">Acetonema longum DSM 6540</name>
    <dbReference type="NCBI Taxonomy" id="1009370"/>
    <lineage>
        <taxon>Bacteria</taxon>
        <taxon>Bacillati</taxon>
        <taxon>Bacillota</taxon>
        <taxon>Negativicutes</taxon>
        <taxon>Acetonemataceae</taxon>
        <taxon>Acetonema</taxon>
    </lineage>
</organism>
<accession>F7NNK0</accession>
<dbReference type="EMBL" id="AFGF01000222">
    <property type="protein sequence ID" value="EGO62381.1"/>
    <property type="molecule type" value="Genomic_DNA"/>
</dbReference>
<gene>
    <name evidence="1" type="ORF">ALO_18457</name>
</gene>
<comment type="caution">
    <text evidence="1">The sequence shown here is derived from an EMBL/GenBank/DDBJ whole genome shotgun (WGS) entry which is preliminary data.</text>
</comment>
<evidence type="ECO:0000313" key="1">
    <source>
        <dbReference type="EMBL" id="EGO62381.1"/>
    </source>
</evidence>
<proteinExistence type="predicted"/>
<dbReference type="Proteomes" id="UP000003240">
    <property type="component" value="Unassembled WGS sequence"/>
</dbReference>
<sequence>GITTKDTYFAGIVKDQYFFEWNGKLRTITVLDETDAQKKERLKGKLGEFAYGMTILGLGYSGSSVIGKFGIGKYVAVGNKAADAAETLSETAAKGAAKVDVAQPVGTAKRSDSFIDFDLQLFAESGDVGKGPTKSNAKVIEKVEIVDKKGSPLGEIDGIDLNKKLFIEDKSAAGLSKINPNTGMPQQTAQQWADKQILGKTQDRINRLENEAVATRATKDGTQGIPDLSEIQNIKKFEFRIDADTPELRTAVKNALEQLRAKYPNYTFDAVFGGGR</sequence>
<name>F7NNK0_9FIRM</name>
<dbReference type="eggNOG" id="ENOG503401T">
    <property type="taxonomic scope" value="Bacteria"/>
</dbReference>
<protein>
    <submittedName>
        <fullName evidence="1">Uncharacterized protein</fullName>
    </submittedName>
</protein>
<keyword evidence="2" id="KW-1185">Reference proteome</keyword>
<feature type="non-terminal residue" evidence="1">
    <location>
        <position position="1"/>
    </location>
</feature>
<reference evidence="1 2" key="1">
    <citation type="journal article" date="2011" name="EMBO J.">
        <title>Structural diversity of bacterial flagellar motors.</title>
        <authorList>
            <person name="Chen S."/>
            <person name="Beeby M."/>
            <person name="Murphy G.E."/>
            <person name="Leadbetter J.R."/>
            <person name="Hendrixson D.R."/>
            <person name="Briegel A."/>
            <person name="Li Z."/>
            <person name="Shi J."/>
            <person name="Tocheva E.I."/>
            <person name="Muller A."/>
            <person name="Dobro M.J."/>
            <person name="Jensen G.J."/>
        </authorList>
    </citation>
    <scope>NUCLEOTIDE SEQUENCE [LARGE SCALE GENOMIC DNA]</scope>
    <source>
        <strain evidence="1 2">DSM 6540</strain>
    </source>
</reference>
<dbReference type="RefSeq" id="WP_004098735.1">
    <property type="nucleotide sequence ID" value="NZ_AFGF01000222.1"/>
</dbReference>
<dbReference type="AlphaFoldDB" id="F7NNK0"/>